<dbReference type="HOGENOM" id="CLU_048469_1_0_1"/>
<gene>
    <name evidence="2" type="ORF">PITC_002700</name>
</gene>
<dbReference type="SUPFAM" id="SSF53448">
    <property type="entry name" value="Nucleotide-diphospho-sugar transferases"/>
    <property type="match status" value="1"/>
</dbReference>
<dbReference type="OrthoDB" id="2014201at2759"/>
<name>A0A0A2LDC0_PENIT</name>
<dbReference type="InterPro" id="IPR050587">
    <property type="entry name" value="GNT1/Glycosyltrans_8"/>
</dbReference>
<dbReference type="Gene3D" id="3.90.550.10">
    <property type="entry name" value="Spore Coat Polysaccharide Biosynthesis Protein SpsA, Chain A"/>
    <property type="match status" value="1"/>
</dbReference>
<evidence type="ECO:0000313" key="3">
    <source>
        <dbReference type="Proteomes" id="UP000030104"/>
    </source>
</evidence>
<feature type="transmembrane region" description="Helical" evidence="1">
    <location>
        <begin position="12"/>
        <end position="31"/>
    </location>
</feature>
<organism evidence="2 3">
    <name type="scientific">Penicillium italicum</name>
    <name type="common">Blue mold</name>
    <dbReference type="NCBI Taxonomy" id="40296"/>
    <lineage>
        <taxon>Eukaryota</taxon>
        <taxon>Fungi</taxon>
        <taxon>Dikarya</taxon>
        <taxon>Ascomycota</taxon>
        <taxon>Pezizomycotina</taxon>
        <taxon>Eurotiomycetes</taxon>
        <taxon>Eurotiomycetidae</taxon>
        <taxon>Eurotiales</taxon>
        <taxon>Aspergillaceae</taxon>
        <taxon>Penicillium</taxon>
    </lineage>
</organism>
<reference evidence="2 3" key="1">
    <citation type="journal article" date="2015" name="Mol. Plant Microbe Interact.">
        <title>Genome, transcriptome, and functional analyses of Penicillium expansum provide new insights into secondary metabolism and pathogenicity.</title>
        <authorList>
            <person name="Ballester A.R."/>
            <person name="Marcet-Houben M."/>
            <person name="Levin E."/>
            <person name="Sela N."/>
            <person name="Selma-Lazaro C."/>
            <person name="Carmona L."/>
            <person name="Wisniewski M."/>
            <person name="Droby S."/>
            <person name="Gonzalez-Candelas L."/>
            <person name="Gabaldon T."/>
        </authorList>
    </citation>
    <scope>NUCLEOTIDE SEQUENCE [LARGE SCALE GENOMIC DNA]</scope>
    <source>
        <strain evidence="2 3">PHI-1</strain>
    </source>
</reference>
<dbReference type="InterPro" id="IPR029044">
    <property type="entry name" value="Nucleotide-diphossugar_trans"/>
</dbReference>
<keyword evidence="3" id="KW-1185">Reference proteome</keyword>
<protein>
    <submittedName>
        <fullName evidence="2">Glycosyl transferase, family 8</fullName>
    </submittedName>
</protein>
<evidence type="ECO:0000313" key="2">
    <source>
        <dbReference type="EMBL" id="KGO74625.1"/>
    </source>
</evidence>
<comment type="caution">
    <text evidence="2">The sequence shown here is derived from an EMBL/GenBank/DDBJ whole genome shotgun (WGS) entry which is preliminary data.</text>
</comment>
<keyword evidence="2" id="KW-0808">Transferase</keyword>
<dbReference type="STRING" id="40296.A0A0A2LDC0"/>
<dbReference type="GO" id="GO:0016740">
    <property type="term" value="F:transferase activity"/>
    <property type="evidence" value="ECO:0007669"/>
    <property type="project" value="UniProtKB-KW"/>
</dbReference>
<sequence>MALVHRNSKLAPYLTKVIAIITCLTLTLWVATPLRRYASTDDSNPPRYAFATILMVENDLEFPDVEAPYVQAARLLTFQLLRNPRTRNRIGDVPFLILVTPDISQKHRSLLSREGATVVPIENLGYDWGSSQCWDAALAKLNLWKLEEYDKIVFLNVDSVLFHPIYELFEDPATIMRATTNPTAKMPKNYMIAAPPDSRMDLNMQLASDQELYHEEHMDNELFIIHPSGDIYEYYVSLHHRLHKDDSVSPEQNLLNYAHRADGPMPWQSLGSGWNLKDASQSDYERGLKSINHKWWRPTSDDFIGNSIAMSMDEMTAYLNH</sequence>
<dbReference type="AlphaFoldDB" id="A0A0A2LDC0"/>
<keyword evidence="1" id="KW-1133">Transmembrane helix</keyword>
<dbReference type="PhylomeDB" id="A0A0A2LDC0"/>
<keyword evidence="1" id="KW-0812">Transmembrane</keyword>
<accession>A0A0A2LDC0</accession>
<keyword evidence="1" id="KW-0472">Membrane</keyword>
<dbReference type="PANTHER" id="PTHR11183">
    <property type="entry name" value="GLYCOGENIN SUBFAMILY MEMBER"/>
    <property type="match status" value="1"/>
</dbReference>
<dbReference type="EMBL" id="JQGA01000595">
    <property type="protein sequence ID" value="KGO74625.1"/>
    <property type="molecule type" value="Genomic_DNA"/>
</dbReference>
<dbReference type="OMA" id="HRADGPM"/>
<proteinExistence type="predicted"/>
<evidence type="ECO:0000256" key="1">
    <source>
        <dbReference type="SAM" id="Phobius"/>
    </source>
</evidence>
<dbReference type="Proteomes" id="UP000030104">
    <property type="component" value="Unassembled WGS sequence"/>
</dbReference>